<evidence type="ECO:0000313" key="7">
    <source>
        <dbReference type="EMBL" id="ERT57993.1"/>
    </source>
</evidence>
<gene>
    <name evidence="7" type="ORF">HMPREF1250_0636</name>
</gene>
<dbReference type="GO" id="GO:0004659">
    <property type="term" value="F:prenyltransferase activity"/>
    <property type="evidence" value="ECO:0007669"/>
    <property type="project" value="InterPro"/>
</dbReference>
<evidence type="ECO:0000256" key="4">
    <source>
        <dbReference type="ARBA" id="ARBA00022723"/>
    </source>
</evidence>
<dbReference type="Gene3D" id="1.10.600.10">
    <property type="entry name" value="Farnesyl Diphosphate Synthase"/>
    <property type="match status" value="1"/>
</dbReference>
<evidence type="ECO:0000313" key="8">
    <source>
        <dbReference type="Proteomes" id="UP000017090"/>
    </source>
</evidence>
<evidence type="ECO:0000256" key="3">
    <source>
        <dbReference type="ARBA" id="ARBA00022679"/>
    </source>
</evidence>
<dbReference type="InterPro" id="IPR008949">
    <property type="entry name" value="Isoprenoid_synthase_dom_sf"/>
</dbReference>
<evidence type="ECO:0000256" key="5">
    <source>
        <dbReference type="ARBA" id="ARBA00022842"/>
    </source>
</evidence>
<evidence type="ECO:0000256" key="6">
    <source>
        <dbReference type="RuleBase" id="RU004466"/>
    </source>
</evidence>
<dbReference type="EMBL" id="AWXA01000048">
    <property type="protein sequence ID" value="ERT57993.1"/>
    <property type="molecule type" value="Genomic_DNA"/>
</dbReference>
<dbReference type="PROSITE" id="PS00723">
    <property type="entry name" value="POLYPRENYL_SYNTHASE_1"/>
    <property type="match status" value="1"/>
</dbReference>
<dbReference type="GO" id="GO:0008299">
    <property type="term" value="P:isoprenoid biosynthetic process"/>
    <property type="evidence" value="ECO:0007669"/>
    <property type="project" value="InterPro"/>
</dbReference>
<dbReference type="AlphaFoldDB" id="U7UHR6"/>
<protein>
    <submittedName>
        <fullName evidence="7">Polyprenyl synthetase</fullName>
    </submittedName>
</protein>
<comment type="caution">
    <text evidence="7">The sequence shown here is derived from an EMBL/GenBank/DDBJ whole genome shotgun (WGS) entry which is preliminary data.</text>
</comment>
<dbReference type="RefSeq" id="WP_023054228.1">
    <property type="nucleotide sequence ID" value="NZ_AWXA01000048.1"/>
</dbReference>
<dbReference type="STRING" id="1111454.HMPREF1250_0636"/>
<comment type="cofactor">
    <cofactor evidence="1">
        <name>Mg(2+)</name>
        <dbReference type="ChEBI" id="CHEBI:18420"/>
    </cofactor>
</comment>
<dbReference type="InterPro" id="IPR033749">
    <property type="entry name" value="Polyprenyl_synt_CS"/>
</dbReference>
<dbReference type="SUPFAM" id="SSF48576">
    <property type="entry name" value="Terpenoid synthases"/>
    <property type="match status" value="1"/>
</dbReference>
<sequence>MINQTILENSHRKLMPKLFACIHDEQIQKVKEYIKIYTQHPFAGTETGAILEEAASSAGKMLRPRLLLMAGAFGKHNGDTQERLYKLAAIVEIAHSASLIHDDIIDNASFRRGNPSIQSKYGKSAAIYAGDFLMSRISSHVMREGLTHAGSILFQAVAEMCAGEIGQARCLYKETVTLDEYLHNIGGKTVALFRACCRMGAVESGCSEDLADRLEAFGECLGYMFQIRDDLLDFTPSRTLIGKNTHQDVREGIYTLPILLTLENPAGRQALSPYLKRNREGDLSDNDMQQIYAILTAYDGILGAWEYIHNYQKQADSILNSLPPADVLPQLKSLIRKLGTA</sequence>
<proteinExistence type="inferred from homology"/>
<dbReference type="Proteomes" id="UP000017090">
    <property type="component" value="Unassembled WGS sequence"/>
</dbReference>
<comment type="similarity">
    <text evidence="2 6">Belongs to the FPP/GGPP synthase family.</text>
</comment>
<keyword evidence="4" id="KW-0479">Metal-binding</keyword>
<dbReference type="eggNOG" id="COG0142">
    <property type="taxonomic scope" value="Bacteria"/>
</dbReference>
<dbReference type="PROSITE" id="PS00444">
    <property type="entry name" value="POLYPRENYL_SYNTHASE_2"/>
    <property type="match status" value="1"/>
</dbReference>
<evidence type="ECO:0000256" key="1">
    <source>
        <dbReference type="ARBA" id="ARBA00001946"/>
    </source>
</evidence>
<keyword evidence="3 6" id="KW-0808">Transferase</keyword>
<accession>U7UHR6</accession>
<dbReference type="InterPro" id="IPR000092">
    <property type="entry name" value="Polyprenyl_synt"/>
</dbReference>
<dbReference type="PATRIC" id="fig|1111454.3.peg.1752"/>
<reference evidence="7 8" key="1">
    <citation type="submission" date="2013-09" db="EMBL/GenBank/DDBJ databases">
        <authorList>
            <person name="Durkin A.S."/>
            <person name="Haft D.R."/>
            <person name="McCorrison J."/>
            <person name="Torralba M."/>
            <person name="Gillis M."/>
            <person name="Haft D.H."/>
            <person name="Methe B."/>
            <person name="Sutton G."/>
            <person name="Nelson K.E."/>
        </authorList>
    </citation>
    <scope>NUCLEOTIDE SEQUENCE [LARGE SCALE GENOMIC DNA]</scope>
    <source>
        <strain evidence="7 8">BV3C16-1</strain>
    </source>
</reference>
<organism evidence="7 8">
    <name type="scientific">Megasphaera vaginalis</name>
    <name type="common">ex Srinivasan et al. 2021</name>
    <dbReference type="NCBI Taxonomy" id="1111454"/>
    <lineage>
        <taxon>Bacteria</taxon>
        <taxon>Bacillati</taxon>
        <taxon>Bacillota</taxon>
        <taxon>Negativicutes</taxon>
        <taxon>Veillonellales</taxon>
        <taxon>Veillonellaceae</taxon>
        <taxon>Megasphaera</taxon>
    </lineage>
</organism>
<evidence type="ECO:0000256" key="2">
    <source>
        <dbReference type="ARBA" id="ARBA00006706"/>
    </source>
</evidence>
<dbReference type="PANTHER" id="PTHR12001:SF69">
    <property type="entry name" value="ALL TRANS-POLYPRENYL-DIPHOSPHATE SYNTHASE PDSS1"/>
    <property type="match status" value="1"/>
</dbReference>
<keyword evidence="8" id="KW-1185">Reference proteome</keyword>
<dbReference type="PANTHER" id="PTHR12001">
    <property type="entry name" value="GERANYLGERANYL PYROPHOSPHATE SYNTHASE"/>
    <property type="match status" value="1"/>
</dbReference>
<dbReference type="GO" id="GO:0046872">
    <property type="term" value="F:metal ion binding"/>
    <property type="evidence" value="ECO:0007669"/>
    <property type="project" value="UniProtKB-KW"/>
</dbReference>
<keyword evidence="5" id="KW-0460">Magnesium</keyword>
<dbReference type="Pfam" id="PF00348">
    <property type="entry name" value="polyprenyl_synt"/>
    <property type="match status" value="1"/>
</dbReference>
<dbReference type="SFLD" id="SFLDS00005">
    <property type="entry name" value="Isoprenoid_Synthase_Type_I"/>
    <property type="match status" value="1"/>
</dbReference>
<name>U7UHR6_9FIRM</name>
<dbReference type="CDD" id="cd00685">
    <property type="entry name" value="Trans_IPPS_HT"/>
    <property type="match status" value="1"/>
</dbReference>